<proteinExistence type="predicted"/>
<feature type="signal peptide" evidence="1">
    <location>
        <begin position="1"/>
        <end position="24"/>
    </location>
</feature>
<dbReference type="PROSITE" id="PS51257">
    <property type="entry name" value="PROKAR_LIPOPROTEIN"/>
    <property type="match status" value="1"/>
</dbReference>
<evidence type="ECO:0000313" key="2">
    <source>
        <dbReference type="EMBL" id="SEW45369.1"/>
    </source>
</evidence>
<sequence>MNKKCLIILLMVILSAGCMPEGPAARKKLPPDEEKLPIHLADPANDEALVNLLNTYRPVAIPWLAKWAKEQPGGIVIDLRADESMEPLSAAYLIKRDKVFSIPVQLIWDGRSASRAAYFLKLANGYKEVNITRIGEGFSAFQSDCFNF</sequence>
<feature type="chain" id="PRO_5011577473" description="Rhodanese-like domain-containing protein" evidence="1">
    <location>
        <begin position="25"/>
        <end position="148"/>
    </location>
</feature>
<dbReference type="RefSeq" id="WP_089896687.1">
    <property type="nucleotide sequence ID" value="NZ_FOJG01000001.1"/>
</dbReference>
<reference evidence="3" key="1">
    <citation type="submission" date="2016-10" db="EMBL/GenBank/DDBJ databases">
        <authorList>
            <person name="Varghese N."/>
            <person name="Submissions S."/>
        </authorList>
    </citation>
    <scope>NUCLEOTIDE SEQUENCE [LARGE SCALE GENOMIC DNA]</scope>
    <source>
        <strain evidence="3">DSM 3695</strain>
    </source>
</reference>
<dbReference type="STRING" id="29529.SAMN04488122_3454"/>
<evidence type="ECO:0000256" key="1">
    <source>
        <dbReference type="SAM" id="SignalP"/>
    </source>
</evidence>
<gene>
    <name evidence="2" type="ORF">SAMN04488122_3454</name>
</gene>
<evidence type="ECO:0008006" key="4">
    <source>
        <dbReference type="Google" id="ProtNLM"/>
    </source>
</evidence>
<dbReference type="AlphaFoldDB" id="A0A1I0RVD0"/>
<protein>
    <recommendedName>
        <fullName evidence="4">Rhodanese-like domain-containing protein</fullName>
    </recommendedName>
</protein>
<organism evidence="2 3">
    <name type="scientific">Chitinophaga arvensicola</name>
    <dbReference type="NCBI Taxonomy" id="29529"/>
    <lineage>
        <taxon>Bacteria</taxon>
        <taxon>Pseudomonadati</taxon>
        <taxon>Bacteroidota</taxon>
        <taxon>Chitinophagia</taxon>
        <taxon>Chitinophagales</taxon>
        <taxon>Chitinophagaceae</taxon>
        <taxon>Chitinophaga</taxon>
    </lineage>
</organism>
<dbReference type="EMBL" id="FOJG01000001">
    <property type="protein sequence ID" value="SEW45369.1"/>
    <property type="molecule type" value="Genomic_DNA"/>
</dbReference>
<accession>A0A1I0RVD0</accession>
<name>A0A1I0RVD0_9BACT</name>
<dbReference type="OrthoDB" id="677572at2"/>
<evidence type="ECO:0000313" key="3">
    <source>
        <dbReference type="Proteomes" id="UP000199310"/>
    </source>
</evidence>
<dbReference type="Proteomes" id="UP000199310">
    <property type="component" value="Unassembled WGS sequence"/>
</dbReference>
<keyword evidence="3" id="KW-1185">Reference proteome</keyword>
<keyword evidence="1" id="KW-0732">Signal</keyword>